<dbReference type="OrthoDB" id="270763at2759"/>
<dbReference type="GO" id="GO:0005762">
    <property type="term" value="C:mitochondrial large ribosomal subunit"/>
    <property type="evidence" value="ECO:0007669"/>
    <property type="project" value="Ensembl"/>
</dbReference>
<evidence type="ECO:0000256" key="6">
    <source>
        <dbReference type="ARBA" id="ARBA00035289"/>
    </source>
</evidence>
<accession>A0A670ZRI0</accession>
<dbReference type="Gene3D" id="6.10.330.20">
    <property type="match status" value="1"/>
</dbReference>
<reference evidence="7" key="1">
    <citation type="submission" date="2025-08" db="UniProtKB">
        <authorList>
            <consortium name="Ensembl"/>
        </authorList>
    </citation>
    <scope>IDENTIFICATION</scope>
</reference>
<keyword evidence="4" id="KW-0496">Mitochondrion</keyword>
<sequence length="245" mass="29072">MALTVVCRRLSTVLRVTGACRGGAVASASRGIIGDWPEKSTEVKICPRSVLLHTSVSRNGLEEFFDNPKNWGKEVKSGDSWTVEQLRGKSSSDLHKLWYVLLKERNMLLTLEQEAKRQTQKMPSPERLEKVIKSMERMDQVIQEREDALRLLQTGQEKEWPGEWRYDFLGRIIWYTFREWPIPWHLNARHKRKRFYYLSNVKPFIRLRYEKLLRTQYKKEAAKRRREKYLQEKTLAAESQELTQS</sequence>
<dbReference type="OMA" id="LTMEHEC"/>
<proteinExistence type="inferred from homology"/>
<evidence type="ECO:0000256" key="2">
    <source>
        <dbReference type="ARBA" id="ARBA00009254"/>
    </source>
</evidence>
<evidence type="ECO:0000256" key="4">
    <source>
        <dbReference type="ARBA" id="ARBA00023128"/>
    </source>
</evidence>
<dbReference type="PANTHER" id="PTHR21183">
    <property type="entry name" value="RIBOSOMAL PROTEIN L47, MITOCHONDRIAL-RELATED"/>
    <property type="match status" value="1"/>
</dbReference>
<dbReference type="InterPro" id="IPR038340">
    <property type="entry name" value="MRP-L47_sf"/>
</dbReference>
<evidence type="ECO:0000313" key="7">
    <source>
        <dbReference type="Ensembl" id="ENSPTXP00000025511.1"/>
    </source>
</evidence>
<dbReference type="Pfam" id="PF06984">
    <property type="entry name" value="MRP-L47"/>
    <property type="match status" value="1"/>
</dbReference>
<reference evidence="7" key="2">
    <citation type="submission" date="2025-09" db="UniProtKB">
        <authorList>
            <consortium name="Ensembl"/>
        </authorList>
    </citation>
    <scope>IDENTIFICATION</scope>
</reference>
<dbReference type="GeneTree" id="ENSGT00390000002837"/>
<dbReference type="Ensembl" id="ENSPTXT00000026300.1">
    <property type="protein sequence ID" value="ENSPTXP00000025511.1"/>
    <property type="gene ID" value="ENSPTXG00000017751.1"/>
</dbReference>
<keyword evidence="5" id="KW-0687">Ribonucleoprotein</keyword>
<organism evidence="7 8">
    <name type="scientific">Pseudonaja textilis</name>
    <name type="common">Eastern brown snake</name>
    <dbReference type="NCBI Taxonomy" id="8673"/>
    <lineage>
        <taxon>Eukaryota</taxon>
        <taxon>Metazoa</taxon>
        <taxon>Chordata</taxon>
        <taxon>Craniata</taxon>
        <taxon>Vertebrata</taxon>
        <taxon>Euteleostomi</taxon>
        <taxon>Lepidosauria</taxon>
        <taxon>Squamata</taxon>
        <taxon>Bifurcata</taxon>
        <taxon>Unidentata</taxon>
        <taxon>Episquamata</taxon>
        <taxon>Toxicofera</taxon>
        <taxon>Serpentes</taxon>
        <taxon>Colubroidea</taxon>
        <taxon>Elapidae</taxon>
        <taxon>Hydrophiinae</taxon>
        <taxon>Pseudonaja</taxon>
    </lineage>
</organism>
<evidence type="ECO:0000256" key="5">
    <source>
        <dbReference type="ARBA" id="ARBA00023274"/>
    </source>
</evidence>
<dbReference type="PANTHER" id="PTHR21183:SF18">
    <property type="entry name" value="LARGE RIBOSOMAL SUBUNIT PROTEIN UL29M"/>
    <property type="match status" value="1"/>
</dbReference>
<keyword evidence="3" id="KW-0689">Ribosomal protein</keyword>
<evidence type="ECO:0000256" key="1">
    <source>
        <dbReference type="ARBA" id="ARBA00004173"/>
    </source>
</evidence>
<dbReference type="InterPro" id="IPR010729">
    <property type="entry name" value="Ribosomal_uL29_mit"/>
</dbReference>
<dbReference type="AlphaFoldDB" id="A0A670ZRI0"/>
<dbReference type="GO" id="GO:0003735">
    <property type="term" value="F:structural constituent of ribosome"/>
    <property type="evidence" value="ECO:0007669"/>
    <property type="project" value="InterPro"/>
</dbReference>
<protein>
    <recommendedName>
        <fullName evidence="6">Large ribosomal subunit protein uL29m</fullName>
    </recommendedName>
</protein>
<dbReference type="GO" id="GO:0032543">
    <property type="term" value="P:mitochondrial translation"/>
    <property type="evidence" value="ECO:0007669"/>
    <property type="project" value="TreeGrafter"/>
</dbReference>
<name>A0A670ZRI0_PSETE</name>
<dbReference type="Proteomes" id="UP000472273">
    <property type="component" value="Unplaced"/>
</dbReference>
<dbReference type="CTD" id="57129"/>
<dbReference type="KEGG" id="ptex:113439745"/>
<keyword evidence="8" id="KW-1185">Reference proteome</keyword>
<gene>
    <name evidence="7" type="primary">MRPL47</name>
</gene>
<comment type="similarity">
    <text evidence="2">Belongs to the universal ribosomal protein uL29 family.</text>
</comment>
<comment type="subcellular location">
    <subcellularLocation>
        <location evidence="1">Mitochondrion</location>
    </subcellularLocation>
</comment>
<evidence type="ECO:0000256" key="3">
    <source>
        <dbReference type="ARBA" id="ARBA00022980"/>
    </source>
</evidence>
<dbReference type="RefSeq" id="XP_026561507.1">
    <property type="nucleotide sequence ID" value="XM_026705722.1"/>
</dbReference>
<dbReference type="GeneID" id="113439745"/>
<evidence type="ECO:0000313" key="8">
    <source>
        <dbReference type="Proteomes" id="UP000472273"/>
    </source>
</evidence>